<feature type="region of interest" description="Disordered" evidence="1">
    <location>
        <begin position="351"/>
        <end position="394"/>
    </location>
</feature>
<dbReference type="PANTHER" id="PTHR11440">
    <property type="entry name" value="LECITHIN-CHOLESTEROL ACYLTRANSFERASE-RELATED"/>
    <property type="match status" value="1"/>
</dbReference>
<evidence type="ECO:0008006" key="4">
    <source>
        <dbReference type="Google" id="ProtNLM"/>
    </source>
</evidence>
<evidence type="ECO:0000313" key="2">
    <source>
        <dbReference type="EMBL" id="KAK8140826.1"/>
    </source>
</evidence>
<protein>
    <recommendedName>
        <fullName evidence="4">GPI inositol-deacylase</fullName>
    </recommendedName>
</protein>
<dbReference type="EMBL" id="JAAHCF010001515">
    <property type="protein sequence ID" value="KAK8140826.1"/>
    <property type="molecule type" value="Genomic_DNA"/>
</dbReference>
<feature type="region of interest" description="Disordered" evidence="1">
    <location>
        <begin position="707"/>
        <end position="767"/>
    </location>
</feature>
<reference evidence="2 3" key="1">
    <citation type="submission" date="2020-02" db="EMBL/GenBank/DDBJ databases">
        <title>Comparative genomics of the hypocrealean fungal genus Beauvera.</title>
        <authorList>
            <person name="Showalter D.N."/>
            <person name="Bushley K.E."/>
            <person name="Rehner S.A."/>
        </authorList>
    </citation>
    <scope>NUCLEOTIDE SEQUENCE [LARGE SCALE GENOMIC DNA]</scope>
    <source>
        <strain evidence="2 3">ARSEF4384</strain>
    </source>
</reference>
<feature type="compositionally biased region" description="Low complexity" evidence="1">
    <location>
        <begin position="723"/>
        <end position="767"/>
    </location>
</feature>
<feature type="region of interest" description="Disordered" evidence="1">
    <location>
        <begin position="216"/>
        <end position="279"/>
    </location>
</feature>
<accession>A0AAW0RFR5</accession>
<feature type="compositionally biased region" description="Pro residues" evidence="1">
    <location>
        <begin position="382"/>
        <end position="391"/>
    </location>
</feature>
<evidence type="ECO:0000256" key="1">
    <source>
        <dbReference type="SAM" id="MobiDB-lite"/>
    </source>
</evidence>
<proteinExistence type="predicted"/>
<dbReference type="SUPFAM" id="SSF53474">
    <property type="entry name" value="alpha/beta-Hydrolases"/>
    <property type="match status" value="1"/>
</dbReference>
<evidence type="ECO:0000313" key="3">
    <source>
        <dbReference type="Proteomes" id="UP001397290"/>
    </source>
</evidence>
<feature type="compositionally biased region" description="Acidic residues" evidence="1">
    <location>
        <begin position="97"/>
        <end position="106"/>
    </location>
</feature>
<feature type="compositionally biased region" description="Low complexity" evidence="1">
    <location>
        <begin position="360"/>
        <end position="381"/>
    </location>
</feature>
<dbReference type="Gene3D" id="3.40.50.1820">
    <property type="entry name" value="alpha/beta hydrolase"/>
    <property type="match status" value="1"/>
</dbReference>
<feature type="region of interest" description="Disordered" evidence="1">
    <location>
        <begin position="521"/>
        <end position="556"/>
    </location>
</feature>
<feature type="compositionally biased region" description="Polar residues" evidence="1">
    <location>
        <begin position="129"/>
        <end position="146"/>
    </location>
</feature>
<feature type="compositionally biased region" description="Low complexity" evidence="1">
    <location>
        <begin position="147"/>
        <end position="156"/>
    </location>
</feature>
<feature type="compositionally biased region" description="Low complexity" evidence="1">
    <location>
        <begin position="260"/>
        <end position="269"/>
    </location>
</feature>
<dbReference type="InterPro" id="IPR029058">
    <property type="entry name" value="AB_hydrolase_fold"/>
</dbReference>
<dbReference type="Proteomes" id="UP001397290">
    <property type="component" value="Unassembled WGS sequence"/>
</dbReference>
<feature type="compositionally biased region" description="Basic and acidic residues" evidence="1">
    <location>
        <begin position="546"/>
        <end position="556"/>
    </location>
</feature>
<dbReference type="AlphaFoldDB" id="A0AAW0RFR5"/>
<comment type="caution">
    <text evidence="2">The sequence shown here is derived from an EMBL/GenBank/DDBJ whole genome shotgun (WGS) entry which is preliminary data.</text>
</comment>
<gene>
    <name evidence="2" type="ORF">G3M48_001747</name>
</gene>
<feature type="compositionally biased region" description="Basic and acidic residues" evidence="1">
    <location>
        <begin position="708"/>
        <end position="719"/>
    </location>
</feature>
<sequence length="919" mass="98306">MAAQTESSTRAAAPAQRPRHPPPPDATSDDEAANVAAADAVEHSTYPDQDDVQAVLQPAMSRAASHLTSIHTPAVEKVAAMERMTGFFETPAVVAEDSNDDDDDDAATATATTTKRPSTPQKAAVAANHKSSPPSMPTPFNSQDVYQQSTTTTTRTQHTKSLLGSSLGPTRHQRSGSAGQDALKRFQKVLPSFGSPSSFLPTKYLNNLADSMPSISIGGHHATRSSRSQTTTTGGDAPRLQAQTKTMPVMAPPADSSRLQQQQQQQQQQRPGSLSLRRTASDESILYHTLSRQSSLGDDDRFHDVREMVNMRLLAFRDSLPDVPNFKMPSLAKLQATARRSTHLSLNGIFSTSDNASVHAPPSSSSRDAAPAPPTSNQASPAPAPASPPPLLRVKDDFDDMLQHLTGDVVILGGYRGSVLRSADPPHHQLWAPVKLGLNLRKADLQVGLTDADEESMPQRIVPSGMLKNIGPIDVSRKLFRKLQASPHAQAGRLRVWDFGYDWRLSPRRLSKQLQEFLASLPANSSNQPGGVARAEAEAEEGGPGRGRERGGGHEPRGAIVIAHSLGGLITRHAVNQRPELFAGVLYAGTPHQCMNILGPLRNGDAVLFNEKLLTARVNFSIRTSFALLPEDGFCFVDKETGEPLPVDFLDPMSWVRYRLSPCLEPPLPALAKASSSSSSSSSPLSPAAAAISSSSLSSFLPHSFLRPRSDSKGDRLQNELDPMTPSMTTTTAATTTTATTTTSPPTMTTTTTTTKTPAAPSSSSTSSTIMTEAAWLAGADSDRRANYEYLRRTLGDIRAFRLEARHDARLEAANAYPPLAVLYGKAIPTVCAAAVHGRDGIARADAYDDLVFRSGDGVVLAREAMLPAGYALVRGGRVSTERGHITLLGDMPALGRALKALVRGRRKGIGLGNAREKS</sequence>
<organism evidence="2 3">
    <name type="scientific">Beauveria asiatica</name>
    <dbReference type="NCBI Taxonomy" id="1069075"/>
    <lineage>
        <taxon>Eukaryota</taxon>
        <taxon>Fungi</taxon>
        <taxon>Dikarya</taxon>
        <taxon>Ascomycota</taxon>
        <taxon>Pezizomycotina</taxon>
        <taxon>Sordariomycetes</taxon>
        <taxon>Hypocreomycetidae</taxon>
        <taxon>Hypocreales</taxon>
        <taxon>Cordycipitaceae</taxon>
        <taxon>Beauveria</taxon>
    </lineage>
</organism>
<feature type="region of interest" description="Disordered" evidence="1">
    <location>
        <begin position="1"/>
        <end position="32"/>
    </location>
</feature>
<feature type="region of interest" description="Disordered" evidence="1">
    <location>
        <begin position="91"/>
        <end position="180"/>
    </location>
</feature>
<name>A0AAW0RFR5_9HYPO</name>
<keyword evidence="3" id="KW-1185">Reference proteome</keyword>